<evidence type="ECO:0000256" key="1">
    <source>
        <dbReference type="ARBA" id="ARBA00001974"/>
    </source>
</evidence>
<dbReference type="Gene3D" id="3.30.560.10">
    <property type="entry name" value="Glucose Oxidase, domain 3"/>
    <property type="match status" value="1"/>
</dbReference>
<comment type="caution">
    <text evidence="6">The sequence shown here is derived from an EMBL/GenBank/DDBJ whole genome shotgun (WGS) entry which is preliminary data.</text>
</comment>
<protein>
    <submittedName>
        <fullName evidence="6">Choline dehydrogenase</fullName>
    </submittedName>
</protein>
<sequence length="225" mass="25065">MEAPPRDLGVYDFVVVGAGSAGCVLANRLSADPRRRVLLLEAGGSDNHIWVHIPVGYIHAIGNPRLDWCFRTEPEPGLNGRALNYPRGKVLGGCSSINGMIYMRGQARDYDLWRQLGNAGWGWEDVLPFFRRSERYFGGADEMHGAEGELHVQTQRLSWPILEAVRAAAIEMGIPANEDFNRGDNEGVGYFPVTQRGGLRWNARKAFLDPARRRPNLTVLTHAEV</sequence>
<dbReference type="PANTHER" id="PTHR11552">
    <property type="entry name" value="GLUCOSE-METHANOL-CHOLINE GMC OXIDOREDUCTASE"/>
    <property type="match status" value="1"/>
</dbReference>
<organism evidence="6 7">
    <name type="scientific">Rhodovulum sulfidophilum</name>
    <name type="common">Rhodobacter sulfidophilus</name>
    <dbReference type="NCBI Taxonomy" id="35806"/>
    <lineage>
        <taxon>Bacteria</taxon>
        <taxon>Pseudomonadati</taxon>
        <taxon>Pseudomonadota</taxon>
        <taxon>Alphaproteobacteria</taxon>
        <taxon>Rhodobacterales</taxon>
        <taxon>Paracoccaceae</taxon>
        <taxon>Rhodovulum</taxon>
    </lineage>
</organism>
<evidence type="ECO:0000256" key="3">
    <source>
        <dbReference type="ARBA" id="ARBA00022630"/>
    </source>
</evidence>
<dbReference type="PANTHER" id="PTHR11552:SF147">
    <property type="entry name" value="CHOLINE DEHYDROGENASE, MITOCHONDRIAL"/>
    <property type="match status" value="1"/>
</dbReference>
<dbReference type="GO" id="GO:0050660">
    <property type="term" value="F:flavin adenine dinucleotide binding"/>
    <property type="evidence" value="ECO:0007669"/>
    <property type="project" value="InterPro"/>
</dbReference>
<feature type="non-terminal residue" evidence="6">
    <location>
        <position position="225"/>
    </location>
</feature>
<dbReference type="Pfam" id="PF00732">
    <property type="entry name" value="GMC_oxred_N"/>
    <property type="match status" value="1"/>
</dbReference>
<dbReference type="SUPFAM" id="SSF51905">
    <property type="entry name" value="FAD/NAD(P)-binding domain"/>
    <property type="match status" value="1"/>
</dbReference>
<dbReference type="InterPro" id="IPR000172">
    <property type="entry name" value="GMC_OxRdtase_N"/>
</dbReference>
<keyword evidence="3" id="KW-0285">Flavoprotein</keyword>
<dbReference type="Gene3D" id="3.50.50.60">
    <property type="entry name" value="FAD/NAD(P)-binding domain"/>
    <property type="match status" value="1"/>
</dbReference>
<dbReference type="AlphaFoldDB" id="A0A2W5PLQ2"/>
<feature type="domain" description="Glucose-methanol-choline oxidoreductase N-terminal" evidence="5">
    <location>
        <begin position="11"/>
        <end position="225"/>
    </location>
</feature>
<comment type="similarity">
    <text evidence="2">Belongs to the GMC oxidoreductase family.</text>
</comment>
<dbReference type="PROSITE" id="PS51257">
    <property type="entry name" value="PROKAR_LIPOPROTEIN"/>
    <property type="match status" value="1"/>
</dbReference>
<evidence type="ECO:0000259" key="5">
    <source>
        <dbReference type="Pfam" id="PF00732"/>
    </source>
</evidence>
<dbReference type="GO" id="GO:0016614">
    <property type="term" value="F:oxidoreductase activity, acting on CH-OH group of donors"/>
    <property type="evidence" value="ECO:0007669"/>
    <property type="project" value="InterPro"/>
</dbReference>
<name>A0A2W5PLQ2_RHOSU</name>
<evidence type="ECO:0000313" key="7">
    <source>
        <dbReference type="Proteomes" id="UP000249185"/>
    </source>
</evidence>
<dbReference type="InterPro" id="IPR036188">
    <property type="entry name" value="FAD/NAD-bd_sf"/>
</dbReference>
<keyword evidence="4" id="KW-0274">FAD</keyword>
<evidence type="ECO:0000256" key="4">
    <source>
        <dbReference type="ARBA" id="ARBA00022827"/>
    </source>
</evidence>
<dbReference type="InterPro" id="IPR012132">
    <property type="entry name" value="GMC_OxRdtase"/>
</dbReference>
<evidence type="ECO:0000256" key="2">
    <source>
        <dbReference type="ARBA" id="ARBA00010790"/>
    </source>
</evidence>
<dbReference type="EMBL" id="QFPW01000051">
    <property type="protein sequence ID" value="PZQ45547.1"/>
    <property type="molecule type" value="Genomic_DNA"/>
</dbReference>
<comment type="cofactor">
    <cofactor evidence="1">
        <name>FAD</name>
        <dbReference type="ChEBI" id="CHEBI:57692"/>
    </cofactor>
</comment>
<dbReference type="Proteomes" id="UP000249185">
    <property type="component" value="Unassembled WGS sequence"/>
</dbReference>
<reference evidence="6 7" key="1">
    <citation type="submission" date="2017-08" db="EMBL/GenBank/DDBJ databases">
        <title>Infants hospitalized years apart are colonized by the same room-sourced microbial strains.</title>
        <authorList>
            <person name="Brooks B."/>
            <person name="Olm M.R."/>
            <person name="Firek B.A."/>
            <person name="Baker R."/>
            <person name="Thomas B.C."/>
            <person name="Morowitz M.J."/>
            <person name="Banfield J.F."/>
        </authorList>
    </citation>
    <scope>NUCLEOTIDE SEQUENCE [LARGE SCALE GENOMIC DNA]</scope>
    <source>
        <strain evidence="6">S2_005_002_R2_34</strain>
    </source>
</reference>
<evidence type="ECO:0000313" key="6">
    <source>
        <dbReference type="EMBL" id="PZQ45547.1"/>
    </source>
</evidence>
<proteinExistence type="inferred from homology"/>
<gene>
    <name evidence="6" type="ORF">DI556_22570</name>
</gene>
<accession>A0A2W5PLQ2</accession>